<evidence type="ECO:0000313" key="3">
    <source>
        <dbReference type="Proteomes" id="UP000464402"/>
    </source>
</evidence>
<evidence type="ECO:0000313" key="2">
    <source>
        <dbReference type="EMBL" id="QHB34328.1"/>
    </source>
</evidence>
<dbReference type="RefSeq" id="WP_159680308.1">
    <property type="nucleotide sequence ID" value="NZ_CP043727.1"/>
</dbReference>
<dbReference type="KEGG" id="yca:F0T03_20630"/>
<dbReference type="AlphaFoldDB" id="A0A857F4C6"/>
<dbReference type="Pfam" id="PF11162">
    <property type="entry name" value="DUF2946"/>
    <property type="match status" value="1"/>
</dbReference>
<name>A0A857F4C6_9GAMM</name>
<gene>
    <name evidence="2" type="ORF">F0T03_20630</name>
</gene>
<evidence type="ECO:0000256" key="1">
    <source>
        <dbReference type="SAM" id="Phobius"/>
    </source>
</evidence>
<keyword evidence="3" id="KW-1185">Reference proteome</keyword>
<keyword evidence="1" id="KW-0472">Membrane</keyword>
<dbReference type="EMBL" id="CP043727">
    <property type="protein sequence ID" value="QHB34328.1"/>
    <property type="molecule type" value="Genomic_DNA"/>
</dbReference>
<proteinExistence type="predicted"/>
<feature type="transmembrane region" description="Helical" evidence="1">
    <location>
        <begin position="15"/>
        <end position="39"/>
    </location>
</feature>
<accession>A0A857F4C6</accession>
<dbReference type="InterPro" id="IPR021333">
    <property type="entry name" value="DUF2946"/>
</dbReference>
<keyword evidence="1" id="KW-0812">Transmembrane</keyword>
<sequence>MPLGQILYRRRRYTAWLGIVAILMLFIAPVISASLALSYEQNTLSMTMADDVMDMAHHDIQTAHVGQPTANHNDMAMEHAACGYCVLLTHLPVLNTAFKADIHSVLQRVEISPTLFIYSTIIDDTYSENHPRAPPPTLFYS</sequence>
<dbReference type="Proteomes" id="UP000464402">
    <property type="component" value="Chromosome"/>
</dbReference>
<keyword evidence="1" id="KW-1133">Transmembrane helix</keyword>
<reference evidence="3" key="1">
    <citation type="submission" date="2019-09" db="EMBL/GenBank/DDBJ databases">
        <title>Yersinia canariae sp. nov., isolated from a human yersiniosis case.</title>
        <authorList>
            <person name="Nguyen S.V."/>
            <person name="Greig D."/>
            <person name="Hurley D."/>
            <person name="Cao Y."/>
            <person name="McCabe E."/>
            <person name="Mitchell M."/>
            <person name="Jenkins C."/>
            <person name="Fanning S."/>
        </authorList>
    </citation>
    <scope>NUCLEOTIDE SEQUENCE [LARGE SCALE GENOMIC DNA]</scope>
    <source>
        <strain evidence="3">NCTC 14382</strain>
    </source>
</reference>
<organism evidence="2 3">
    <name type="scientific">Yersinia canariae</name>
    <dbReference type="NCBI Taxonomy" id="2607663"/>
    <lineage>
        <taxon>Bacteria</taxon>
        <taxon>Pseudomonadati</taxon>
        <taxon>Pseudomonadota</taxon>
        <taxon>Gammaproteobacteria</taxon>
        <taxon>Enterobacterales</taxon>
        <taxon>Yersiniaceae</taxon>
        <taxon>Yersinia</taxon>
    </lineage>
</organism>
<protein>
    <submittedName>
        <fullName evidence="2">DUF2946 domain-containing protein</fullName>
    </submittedName>
</protein>